<feature type="compositionally biased region" description="Pro residues" evidence="1">
    <location>
        <begin position="172"/>
        <end position="181"/>
    </location>
</feature>
<evidence type="ECO:0000313" key="4">
    <source>
        <dbReference type="Proteomes" id="UP001214628"/>
    </source>
</evidence>
<evidence type="ECO:0000256" key="1">
    <source>
        <dbReference type="SAM" id="MobiDB-lite"/>
    </source>
</evidence>
<dbReference type="EMBL" id="CP118378">
    <property type="protein sequence ID" value="WFD44177.1"/>
    <property type="molecule type" value="Genomic_DNA"/>
</dbReference>
<organism evidence="3 4">
    <name type="scientific">Malassezia psittaci</name>
    <dbReference type="NCBI Taxonomy" id="1821823"/>
    <lineage>
        <taxon>Eukaryota</taxon>
        <taxon>Fungi</taxon>
        <taxon>Dikarya</taxon>
        <taxon>Basidiomycota</taxon>
        <taxon>Ustilaginomycotina</taxon>
        <taxon>Malasseziomycetes</taxon>
        <taxon>Malasseziales</taxon>
        <taxon>Malasseziaceae</taxon>
        <taxon>Malassezia</taxon>
    </lineage>
</organism>
<dbReference type="InterPro" id="IPR028094">
    <property type="entry name" value="RTC4_C"/>
</dbReference>
<reference evidence="3" key="1">
    <citation type="submission" date="2023-02" db="EMBL/GenBank/DDBJ databases">
        <title>Mating type loci evolution in Malassezia.</title>
        <authorList>
            <person name="Coelho M.A."/>
        </authorList>
    </citation>
    <scope>NUCLEOTIDE SEQUENCE</scope>
    <source>
        <strain evidence="3">CBS 14136</strain>
    </source>
</reference>
<gene>
    <name evidence="3" type="ORF">MPSI1_002843</name>
</gene>
<feature type="region of interest" description="Disordered" evidence="1">
    <location>
        <begin position="159"/>
        <end position="181"/>
    </location>
</feature>
<name>A0AAF0FBF4_9BASI</name>
<keyword evidence="4" id="KW-1185">Reference proteome</keyword>
<dbReference type="AlphaFoldDB" id="A0AAF0FBF4"/>
<feature type="domain" description="Restriction of telomere capping protein 4 C-terminal" evidence="2">
    <location>
        <begin position="20"/>
        <end position="82"/>
    </location>
</feature>
<feature type="region of interest" description="Disordered" evidence="1">
    <location>
        <begin position="81"/>
        <end position="113"/>
    </location>
</feature>
<proteinExistence type="predicted"/>
<protein>
    <recommendedName>
        <fullName evidence="2">Restriction of telomere capping protein 4 C-terminal domain-containing protein</fullName>
    </recommendedName>
</protein>
<evidence type="ECO:0000259" key="2">
    <source>
        <dbReference type="Pfam" id="PF14474"/>
    </source>
</evidence>
<accession>A0AAF0FBF4</accession>
<dbReference type="Proteomes" id="UP001214628">
    <property type="component" value="Chromosome 4"/>
</dbReference>
<sequence>MFTDILYAAFVHDPLMPSLDLKHASVADKIQPLDTMQFIGMALMPELVCMLIQDDMGGEAKVSLEEARSVQHSSGKFGVAMYPSESSDARKTRRAPGSWIGVAPRSDKKTKRLPHDGKYIQQTLFCLRRSSRIPETERRTMLDLSDSDDESFFTTYHQQRLPFASASESKPRPVPRPAMRS</sequence>
<evidence type="ECO:0000313" key="3">
    <source>
        <dbReference type="EMBL" id="WFD44177.1"/>
    </source>
</evidence>
<dbReference type="Pfam" id="PF14474">
    <property type="entry name" value="RTC4"/>
    <property type="match status" value="1"/>
</dbReference>